<evidence type="ECO:0000313" key="2">
    <source>
        <dbReference type="Proteomes" id="UP000027327"/>
    </source>
</evidence>
<evidence type="ECO:0000313" key="1">
    <source>
        <dbReference type="EMBL" id="KCY22978.1"/>
    </source>
</evidence>
<dbReference type="SUPFAM" id="SSF51126">
    <property type="entry name" value="Pectin lyase-like"/>
    <property type="match status" value="1"/>
</dbReference>
<gene>
    <name evidence="1" type="ORF">J596_0197</name>
</gene>
<reference evidence="1 2" key="1">
    <citation type="submission" date="2014-04" db="EMBL/GenBank/DDBJ databases">
        <title>Comparative genomics and transcriptomics to identify genetic mechanisms underlying the emergence of carbapenem resistant Acinetobacter baumannii (CRAb).</title>
        <authorList>
            <person name="Harris A.D."/>
            <person name="Johnson K.J."/>
            <person name="George J."/>
            <person name="Nadendla S."/>
            <person name="Daugherty S.C."/>
            <person name="Parankush S."/>
            <person name="Sadzewicz L."/>
            <person name="Tallon L."/>
            <person name="Sengamalay N."/>
            <person name="Hazen T.H."/>
            <person name="Rasko D.A."/>
        </authorList>
    </citation>
    <scope>NUCLEOTIDE SEQUENCE [LARGE SCALE GENOMIC DNA]</scope>
    <source>
        <strain evidence="1 2">21072</strain>
    </source>
</reference>
<sequence>MAVPEQTPFIEYTANGTTTVYPLTFDCDKSEYLIVSLDGEEAPVGSWSLSVGSITFNSAPANGVLITIERNTPFRRTTDYQSYNNSFRPAPVNKDFDLIWWKLQELGYRDQVIWLALVKEISDRIAGDGDLQNQINTIDEWLGNLQENVDQNTNDIEQLVNDLSKEIADRIKGDQILKDMFLSMIDEAINEGTINALAITHVDSLGALETIVNVWDGRTVYVKDLGHYEYDSNATSWVKAYQDADNVKDGAETQKQINDKAVFSSITDLSNIERVDSQIAVLNGDSYQLNMQDSGVPDGFFKIHAIAGNWNWLPSHFNIPCVFAKNIKTDGTDQLAILNQYAAYAVSKRLVLVLPAGTITINNEFIPPDGLVMRGLNENATVANSLYASGTIIKWGGIDGTKKAVIRCSRAAVGSVPSLPMNAVKLSGFTVDANGCDCGIYFRYFTNESRAENIVVGNSKKCNIAGVQLWFSSFGKLTSAECRGVGIAFGHPIFSESGDIAVNGINFEDLRAHRSGMDNTFNYNTARYDGCGIVVNTQGCSYGSVQSELNQGIGLIDLSVSRVNFWGNIYLEDNAKNDNTLTLKPSMYVYAPSGVRNVTLTTITLAQNQQIINNSGGAIVLLSARTVGNPFKALGGSGKFLIYGEPFPITYGLSETEYKSLIVHTTSRIAEFKNVNLRYTSQLENQIFYWKDTTGYPFIVVVPRQSYSGTNIAIAIDGTVYTINLASVSKGVPIVVRGVAITKDFHNIACTLGTNADFYCDVYVVTGRLLSGNLAEWIDF</sequence>
<dbReference type="InterPro" id="IPR011050">
    <property type="entry name" value="Pectin_lyase_fold/virulence"/>
</dbReference>
<protein>
    <submittedName>
        <fullName evidence="1">Uncharacterized protein</fullName>
    </submittedName>
</protein>
<comment type="caution">
    <text evidence="1">The sequence shown here is derived from an EMBL/GenBank/DDBJ whole genome shotgun (WGS) entry which is preliminary data.</text>
</comment>
<name>A0A062IYK1_ACIBA</name>
<dbReference type="EMBL" id="JMOD01000002">
    <property type="protein sequence ID" value="KCY22978.1"/>
    <property type="molecule type" value="Genomic_DNA"/>
</dbReference>
<organism evidence="1 2">
    <name type="scientific">Acinetobacter baumannii 21072</name>
    <dbReference type="NCBI Taxonomy" id="1310697"/>
    <lineage>
        <taxon>Bacteria</taxon>
        <taxon>Pseudomonadati</taxon>
        <taxon>Pseudomonadota</taxon>
        <taxon>Gammaproteobacteria</taxon>
        <taxon>Moraxellales</taxon>
        <taxon>Moraxellaceae</taxon>
        <taxon>Acinetobacter</taxon>
        <taxon>Acinetobacter calcoaceticus/baumannii complex</taxon>
    </lineage>
</organism>
<dbReference type="RefSeq" id="WP_228133506.1">
    <property type="nucleotide sequence ID" value="NZ_JMOD01000002.1"/>
</dbReference>
<proteinExistence type="predicted"/>
<dbReference type="PATRIC" id="fig|1310697.3.peg.184"/>
<accession>A0A062IYK1</accession>
<dbReference type="Proteomes" id="UP000027327">
    <property type="component" value="Unassembled WGS sequence"/>
</dbReference>
<dbReference type="AlphaFoldDB" id="A0A062IYK1"/>